<keyword evidence="3" id="KW-1185">Reference proteome</keyword>
<keyword evidence="1" id="KW-0472">Membrane</keyword>
<feature type="transmembrane region" description="Helical" evidence="1">
    <location>
        <begin position="52"/>
        <end position="75"/>
    </location>
</feature>
<evidence type="ECO:0000313" key="2">
    <source>
        <dbReference type="EMBL" id="MFC7190839.1"/>
    </source>
</evidence>
<dbReference type="EMBL" id="JBHTAX010000001">
    <property type="protein sequence ID" value="MFC7190839.1"/>
    <property type="molecule type" value="Genomic_DNA"/>
</dbReference>
<dbReference type="RefSeq" id="WP_390206549.1">
    <property type="nucleotide sequence ID" value="NZ_JBHSZC010000001.1"/>
</dbReference>
<evidence type="ECO:0000313" key="3">
    <source>
        <dbReference type="Proteomes" id="UP001596417"/>
    </source>
</evidence>
<dbReference type="InterPro" id="IPR043826">
    <property type="entry name" value="DUF5803"/>
</dbReference>
<dbReference type="AlphaFoldDB" id="A0ABD5YNB6"/>
<dbReference type="Proteomes" id="UP001596417">
    <property type="component" value="Unassembled WGS sequence"/>
</dbReference>
<proteinExistence type="predicted"/>
<evidence type="ECO:0000256" key="1">
    <source>
        <dbReference type="SAM" id="Phobius"/>
    </source>
</evidence>
<accession>A0ABD5YNB6</accession>
<sequence length="98" mass="10923">MLPSGMDVSMPLLGSVQPNNYKTESVDGRVHVTWRSVESDSLSVRYYLNQDLFIFGGIAGILAVGGLIGAGYYLMQIRKLERIRKNIGFDIDTQDEQP</sequence>
<organism evidence="2 3">
    <name type="scientific">Halocatena marina</name>
    <dbReference type="NCBI Taxonomy" id="2934937"/>
    <lineage>
        <taxon>Archaea</taxon>
        <taxon>Methanobacteriati</taxon>
        <taxon>Methanobacteriota</taxon>
        <taxon>Stenosarchaea group</taxon>
        <taxon>Halobacteria</taxon>
        <taxon>Halobacteriales</taxon>
        <taxon>Natronomonadaceae</taxon>
        <taxon>Halocatena</taxon>
    </lineage>
</organism>
<name>A0ABD5YNB6_9EURY</name>
<keyword evidence="1" id="KW-1133">Transmembrane helix</keyword>
<dbReference type="Pfam" id="PF19119">
    <property type="entry name" value="DUF5803"/>
    <property type="match status" value="1"/>
</dbReference>
<comment type="caution">
    <text evidence="2">The sequence shown here is derived from an EMBL/GenBank/DDBJ whole genome shotgun (WGS) entry which is preliminary data.</text>
</comment>
<reference evidence="2 3" key="1">
    <citation type="journal article" date="2019" name="Int. J. Syst. Evol. Microbiol.">
        <title>The Global Catalogue of Microorganisms (GCM) 10K type strain sequencing project: providing services to taxonomists for standard genome sequencing and annotation.</title>
        <authorList>
            <consortium name="The Broad Institute Genomics Platform"/>
            <consortium name="The Broad Institute Genome Sequencing Center for Infectious Disease"/>
            <person name="Wu L."/>
            <person name="Ma J."/>
        </authorList>
    </citation>
    <scope>NUCLEOTIDE SEQUENCE [LARGE SCALE GENOMIC DNA]</scope>
    <source>
        <strain evidence="2 3">RDMS1</strain>
    </source>
</reference>
<protein>
    <submittedName>
        <fullName evidence="2">DUF5803 family protein</fullName>
    </submittedName>
</protein>
<gene>
    <name evidence="2" type="ORF">ACFQL7_14020</name>
</gene>
<keyword evidence="1" id="KW-0812">Transmembrane</keyword>